<reference evidence="3" key="2">
    <citation type="submission" date="2015-08" db="UniProtKB">
        <authorList>
            <consortium name="WormBaseParasite"/>
        </authorList>
    </citation>
    <scope>IDENTIFICATION</scope>
</reference>
<sequence length="126" mass="13863">MKFLISYFAVGFVAFFGSLTLSLRCHQGVMNNTFKVTGSPTECLGTAYSCLKSVDLTSKIATRNCQYTNCTENGYQTFTPKCTSNGLQEICCCYGDGCNPSSRTAFNIFLITLSIIVAISFFNIIY</sequence>
<reference evidence="2" key="1">
    <citation type="submission" date="2014-07" db="EMBL/GenBank/DDBJ databases">
        <authorList>
            <person name="Martin A.A"/>
            <person name="De Silva N."/>
        </authorList>
    </citation>
    <scope>NUCLEOTIDE SEQUENCE</scope>
</reference>
<proteinExistence type="predicted"/>
<evidence type="ECO:0000313" key="3">
    <source>
        <dbReference type="WBParaSite" id="SVE_0090200.1"/>
    </source>
</evidence>
<keyword evidence="1" id="KW-1133">Transmembrane helix</keyword>
<protein>
    <submittedName>
        <fullName evidence="3">Activin_recp domain-containing protein</fullName>
    </submittedName>
</protein>
<dbReference type="WBParaSite" id="SVE_0090200.1">
    <property type="protein sequence ID" value="SVE_0090200.1"/>
    <property type="gene ID" value="SVE_0090200"/>
</dbReference>
<dbReference type="Proteomes" id="UP000035680">
    <property type="component" value="Unassembled WGS sequence"/>
</dbReference>
<keyword evidence="1" id="KW-0472">Membrane</keyword>
<feature type="transmembrane region" description="Helical" evidence="1">
    <location>
        <begin position="105"/>
        <end position="125"/>
    </location>
</feature>
<dbReference type="AlphaFoldDB" id="A0A0K0EWK0"/>
<organism evidence="2 3">
    <name type="scientific">Strongyloides venezuelensis</name>
    <name type="common">Threadworm</name>
    <dbReference type="NCBI Taxonomy" id="75913"/>
    <lineage>
        <taxon>Eukaryota</taxon>
        <taxon>Metazoa</taxon>
        <taxon>Ecdysozoa</taxon>
        <taxon>Nematoda</taxon>
        <taxon>Chromadorea</taxon>
        <taxon>Rhabditida</taxon>
        <taxon>Tylenchina</taxon>
        <taxon>Panagrolaimomorpha</taxon>
        <taxon>Strongyloidoidea</taxon>
        <taxon>Strongyloididae</taxon>
        <taxon>Strongyloides</taxon>
    </lineage>
</organism>
<name>A0A0K0EWK0_STRVS</name>
<dbReference type="PANTHER" id="PTHR34721:SF3">
    <property type="entry name" value="ACTIVIN_RECP DOMAIN-CONTAINING PROTEIN-RELATED"/>
    <property type="match status" value="1"/>
</dbReference>
<dbReference type="PANTHER" id="PTHR34721">
    <property type="entry name" value="PROTEIN CBG09734"/>
    <property type="match status" value="1"/>
</dbReference>
<keyword evidence="1" id="KW-0812">Transmembrane</keyword>
<accession>A0A0K0EWK0</accession>
<evidence type="ECO:0000313" key="2">
    <source>
        <dbReference type="Proteomes" id="UP000035680"/>
    </source>
</evidence>
<evidence type="ECO:0000256" key="1">
    <source>
        <dbReference type="SAM" id="Phobius"/>
    </source>
</evidence>
<keyword evidence="2" id="KW-1185">Reference proteome</keyword>